<dbReference type="Proteomes" id="UP001243757">
    <property type="component" value="Unassembled WGS sequence"/>
</dbReference>
<evidence type="ECO:0000313" key="3">
    <source>
        <dbReference type="Proteomes" id="UP001243757"/>
    </source>
</evidence>
<comment type="caution">
    <text evidence="2">The sequence shown here is derived from an EMBL/GenBank/DDBJ whole genome shotgun (WGS) entry which is preliminary data.</text>
</comment>
<sequence length="65" mass="6718">MQSVYIRLALYVASTLLGLIPGAALGWVSYDAATHILTVNVEGALTALGTGLIGSVGVFAKWGIR</sequence>
<gene>
    <name evidence="2" type="ORF">QO033_24085</name>
</gene>
<keyword evidence="3" id="KW-1185">Reference proteome</keyword>
<organism evidence="2 3">
    <name type="scientific">Pseudodonghicola flavimaris</name>
    <dbReference type="NCBI Taxonomy" id="3050036"/>
    <lineage>
        <taxon>Bacteria</taxon>
        <taxon>Pseudomonadati</taxon>
        <taxon>Pseudomonadota</taxon>
        <taxon>Alphaproteobacteria</taxon>
        <taxon>Rhodobacterales</taxon>
        <taxon>Paracoccaceae</taxon>
        <taxon>Pseudodonghicola</taxon>
    </lineage>
</organism>
<evidence type="ECO:0000313" key="2">
    <source>
        <dbReference type="EMBL" id="MDK3020767.1"/>
    </source>
</evidence>
<keyword evidence="1" id="KW-1133">Transmembrane helix</keyword>
<feature type="transmembrane region" description="Helical" evidence="1">
    <location>
        <begin position="36"/>
        <end position="60"/>
    </location>
</feature>
<dbReference type="EMBL" id="JASNJD010000032">
    <property type="protein sequence ID" value="MDK3020767.1"/>
    <property type="molecule type" value="Genomic_DNA"/>
</dbReference>
<name>A0ABT7F823_9RHOB</name>
<proteinExistence type="predicted"/>
<keyword evidence="1" id="KW-0472">Membrane</keyword>
<accession>A0ABT7F823</accession>
<reference evidence="2 3" key="1">
    <citation type="submission" date="2023-05" db="EMBL/GenBank/DDBJ databases">
        <title>Pseudodonghicola sp. nov.</title>
        <authorList>
            <person name="Huang J."/>
        </authorList>
    </citation>
    <scope>NUCLEOTIDE SEQUENCE [LARGE SCALE GENOMIC DNA]</scope>
    <source>
        <strain evidence="2 3">IC7</strain>
    </source>
</reference>
<keyword evidence="1" id="KW-0812">Transmembrane</keyword>
<protein>
    <submittedName>
        <fullName evidence="2">Uncharacterized protein</fullName>
    </submittedName>
</protein>
<evidence type="ECO:0000256" key="1">
    <source>
        <dbReference type="SAM" id="Phobius"/>
    </source>
</evidence>
<dbReference type="RefSeq" id="WP_284483285.1">
    <property type="nucleotide sequence ID" value="NZ_JASNJD010000032.1"/>
</dbReference>